<sequence length="273" mass="30633">FLLFGKRLEEWSTAGKAINTAFLFLMGDFSFKPMSEVAPISAAVWFWVFMILVFLVMLNMLLAIVMDTYTNVKEAAKAADSVPLPEKLLQSERWSWRRLLGLKGREDKSSPVTPRHAGLGRTRTKRFTLLLEALEPEAVDWRSQVEKSSTNVDLTDCEEELVTLEQLMAIGIPAEEGKALLHAANTVPFIVEEGSKVEEVTMDDLKAQLKNCQDGLDELKRSMKALTDEVRVALRHSKDAPSVNRVSDEIANLPGEVEAEPVRISVEESRLKF</sequence>
<reference evidence="8 9" key="1">
    <citation type="submission" date="2020-04" db="EMBL/GenBank/DDBJ databases">
        <title>Perkinsus chesapeaki whole genome sequence.</title>
        <authorList>
            <person name="Bogema D.R."/>
        </authorList>
    </citation>
    <scope>NUCLEOTIDE SEQUENCE [LARGE SCALE GENOMIC DNA]</scope>
    <source>
        <strain evidence="8">ATCC PRA-425</strain>
    </source>
</reference>
<organism evidence="8 9">
    <name type="scientific">Perkinsus chesapeaki</name>
    <name type="common">Clam parasite</name>
    <name type="synonym">Perkinsus andrewsi</name>
    <dbReference type="NCBI Taxonomy" id="330153"/>
    <lineage>
        <taxon>Eukaryota</taxon>
        <taxon>Sar</taxon>
        <taxon>Alveolata</taxon>
        <taxon>Perkinsozoa</taxon>
        <taxon>Perkinsea</taxon>
        <taxon>Perkinsida</taxon>
        <taxon>Perkinsidae</taxon>
        <taxon>Perkinsus</taxon>
    </lineage>
</organism>
<evidence type="ECO:0000259" key="7">
    <source>
        <dbReference type="Pfam" id="PF08016"/>
    </source>
</evidence>
<dbReference type="InterPro" id="IPR051223">
    <property type="entry name" value="Polycystin"/>
</dbReference>
<proteinExistence type="predicted"/>
<comment type="caution">
    <text evidence="8">The sequence shown here is derived from an EMBL/GenBank/DDBJ whole genome shotgun (WGS) entry which is preliminary data.</text>
</comment>
<dbReference type="PANTHER" id="PTHR10877">
    <property type="entry name" value="POLYCYSTIN FAMILY MEMBER"/>
    <property type="match status" value="1"/>
</dbReference>
<comment type="subcellular location">
    <subcellularLocation>
        <location evidence="1">Membrane</location>
        <topology evidence="1">Multi-pass membrane protein</topology>
    </subcellularLocation>
</comment>
<keyword evidence="4 6" id="KW-0472">Membrane</keyword>
<dbReference type="InterPro" id="IPR013122">
    <property type="entry name" value="PKD1_2_channel"/>
</dbReference>
<evidence type="ECO:0000256" key="5">
    <source>
        <dbReference type="SAM" id="Coils"/>
    </source>
</evidence>
<evidence type="ECO:0000313" key="8">
    <source>
        <dbReference type="EMBL" id="KAF4654863.1"/>
    </source>
</evidence>
<dbReference type="EMBL" id="JAAPAO010000698">
    <property type="protein sequence ID" value="KAF4654863.1"/>
    <property type="molecule type" value="Genomic_DNA"/>
</dbReference>
<feature type="domain" description="Polycystin cation channel PKD1/PKD2" evidence="7">
    <location>
        <begin position="2"/>
        <end position="72"/>
    </location>
</feature>
<evidence type="ECO:0000313" key="9">
    <source>
        <dbReference type="Proteomes" id="UP000591131"/>
    </source>
</evidence>
<feature type="transmembrane region" description="Helical" evidence="6">
    <location>
        <begin position="44"/>
        <end position="65"/>
    </location>
</feature>
<feature type="coiled-coil region" evidence="5">
    <location>
        <begin position="202"/>
        <end position="236"/>
    </location>
</feature>
<evidence type="ECO:0000256" key="2">
    <source>
        <dbReference type="ARBA" id="ARBA00022692"/>
    </source>
</evidence>
<keyword evidence="9" id="KW-1185">Reference proteome</keyword>
<evidence type="ECO:0000256" key="3">
    <source>
        <dbReference type="ARBA" id="ARBA00022989"/>
    </source>
</evidence>
<evidence type="ECO:0000256" key="1">
    <source>
        <dbReference type="ARBA" id="ARBA00004141"/>
    </source>
</evidence>
<accession>A0A7J6L6S1</accession>
<feature type="non-terminal residue" evidence="8">
    <location>
        <position position="1"/>
    </location>
</feature>
<evidence type="ECO:0000256" key="4">
    <source>
        <dbReference type="ARBA" id="ARBA00023136"/>
    </source>
</evidence>
<keyword evidence="2 6" id="KW-0812">Transmembrane</keyword>
<dbReference type="Gene3D" id="1.10.287.70">
    <property type="match status" value="1"/>
</dbReference>
<evidence type="ECO:0000256" key="6">
    <source>
        <dbReference type="SAM" id="Phobius"/>
    </source>
</evidence>
<dbReference type="AlphaFoldDB" id="A0A7J6L6S1"/>
<name>A0A7J6L6S1_PERCH</name>
<dbReference type="OrthoDB" id="421379at2759"/>
<keyword evidence="3 6" id="KW-1133">Transmembrane helix</keyword>
<dbReference type="PANTHER" id="PTHR10877:SF183">
    <property type="entry name" value="AT14535P-RELATED"/>
    <property type="match status" value="1"/>
</dbReference>
<protein>
    <recommendedName>
        <fullName evidence="7">Polycystin cation channel PKD1/PKD2 domain-containing protein</fullName>
    </recommendedName>
</protein>
<dbReference type="GO" id="GO:0016020">
    <property type="term" value="C:membrane"/>
    <property type="evidence" value="ECO:0007669"/>
    <property type="project" value="UniProtKB-SubCell"/>
</dbReference>
<keyword evidence="5" id="KW-0175">Coiled coil</keyword>
<dbReference type="Pfam" id="PF08016">
    <property type="entry name" value="PKD_channel"/>
    <property type="match status" value="1"/>
</dbReference>
<gene>
    <name evidence="8" type="ORF">FOL47_009714</name>
</gene>
<dbReference type="Proteomes" id="UP000591131">
    <property type="component" value="Unassembled WGS sequence"/>
</dbReference>